<evidence type="ECO:0000259" key="1">
    <source>
        <dbReference type="Pfam" id="PF12671"/>
    </source>
</evidence>
<dbReference type="RefSeq" id="WP_076324270.1">
    <property type="nucleotide sequence ID" value="NZ_MRTF01000007.1"/>
</dbReference>
<protein>
    <recommendedName>
        <fullName evidence="1">Putative amidase domain-containing protein</fullName>
    </recommendedName>
</protein>
<evidence type="ECO:0000313" key="2">
    <source>
        <dbReference type="EMBL" id="OME90778.1"/>
    </source>
</evidence>
<sequence length="367" mass="41662">MTKTVYFSIYTTIVLLFGSSHITNTNPSEDEIKKYLNELFAVRSNFLVNKSSNMTSYYDQAYNSSRNAYRVEEKRKTYLNTWGNYRGIHFTDSQSDIRVTRIQMEGDTAKVSLAHSQKLSYIYVDKILPTQSFGIGTWHAITLKKKNGNWIVFKEWYLDPIEENPELIGGTSGGTVYFPLHNENIKDGKKYKRKKAVEYANKYAGTAWGAGNNGRYNPKYLNYNVKGGDCTNFASQVVGDQEEGGGLKMKGPWRYRYTGGGTRTWVQTDAFKNFIVHSGYGKVIATGYFSELIKPTSKHPDTAFAKLLPGDLIAHVVDNDVDHFSVVTGFDANGYPLVNSHTADRYRAPFDLGWDKHTKYILIHIND</sequence>
<organism evidence="2 3">
    <name type="scientific">Paenibacillus lautus</name>
    <name type="common">Bacillus lautus</name>
    <dbReference type="NCBI Taxonomy" id="1401"/>
    <lineage>
        <taxon>Bacteria</taxon>
        <taxon>Bacillati</taxon>
        <taxon>Bacillota</taxon>
        <taxon>Bacilli</taxon>
        <taxon>Bacillales</taxon>
        <taxon>Paenibacillaceae</taxon>
        <taxon>Paenibacillus</taxon>
    </lineage>
</organism>
<evidence type="ECO:0000313" key="3">
    <source>
        <dbReference type="Proteomes" id="UP000187074"/>
    </source>
</evidence>
<dbReference type="STRING" id="1401.BK123_20710"/>
<comment type="caution">
    <text evidence="2">The sequence shown here is derived from an EMBL/GenBank/DDBJ whole genome shotgun (WGS) entry which is preliminary data.</text>
</comment>
<dbReference type="PANTHER" id="PTHR40032">
    <property type="entry name" value="EXPORTED PROTEIN-RELATED"/>
    <property type="match status" value="1"/>
</dbReference>
<dbReference type="EMBL" id="MRTF01000007">
    <property type="protein sequence ID" value="OME90778.1"/>
    <property type="molecule type" value="Genomic_DNA"/>
</dbReference>
<dbReference type="Pfam" id="PF12671">
    <property type="entry name" value="Amidase_6"/>
    <property type="match status" value="1"/>
</dbReference>
<feature type="domain" description="Putative amidase" evidence="1">
    <location>
        <begin position="190"/>
        <end position="360"/>
    </location>
</feature>
<gene>
    <name evidence="2" type="ORF">BK123_20710</name>
</gene>
<accession>A0A1R1AY58</accession>
<dbReference type="InterPro" id="IPR024301">
    <property type="entry name" value="Amidase_6"/>
</dbReference>
<name>A0A1R1AY58_PAELA</name>
<dbReference type="AlphaFoldDB" id="A0A1R1AY58"/>
<dbReference type="Proteomes" id="UP000187074">
    <property type="component" value="Unassembled WGS sequence"/>
</dbReference>
<proteinExistence type="predicted"/>
<reference evidence="2 3" key="1">
    <citation type="submission" date="2016-11" db="EMBL/GenBank/DDBJ databases">
        <title>Paenibacillus species isolates.</title>
        <authorList>
            <person name="Beno S.M."/>
        </authorList>
    </citation>
    <scope>NUCLEOTIDE SEQUENCE [LARGE SCALE GENOMIC DNA]</scope>
    <source>
        <strain evidence="2 3">FSL F4-0100</strain>
    </source>
</reference>
<dbReference type="OrthoDB" id="2194542at2"/>
<dbReference type="PANTHER" id="PTHR40032:SF1">
    <property type="entry name" value="EXPORTED PROTEIN"/>
    <property type="match status" value="1"/>
</dbReference>